<evidence type="ECO:0000313" key="3">
    <source>
        <dbReference type="EMBL" id="GJS58292.1"/>
    </source>
</evidence>
<feature type="region of interest" description="Disordered" evidence="2">
    <location>
        <begin position="99"/>
        <end position="128"/>
    </location>
</feature>
<comment type="caution">
    <text evidence="3">The sequence shown here is derived from an EMBL/GenBank/DDBJ whole genome shotgun (WGS) entry which is preliminary data.</text>
</comment>
<evidence type="ECO:0000256" key="2">
    <source>
        <dbReference type="SAM" id="MobiDB-lite"/>
    </source>
</evidence>
<keyword evidence="1" id="KW-0175">Coiled coil</keyword>
<feature type="coiled-coil region" evidence="1">
    <location>
        <begin position="6"/>
        <end position="57"/>
    </location>
</feature>
<protein>
    <submittedName>
        <fullName evidence="3">Uncharacterized protein</fullName>
    </submittedName>
</protein>
<keyword evidence="4" id="KW-1185">Reference proteome</keyword>
<name>A0ABQ4WZB3_9ASTR</name>
<proteinExistence type="predicted"/>
<dbReference type="EMBL" id="BQNB010009068">
    <property type="protein sequence ID" value="GJS58292.1"/>
    <property type="molecule type" value="Genomic_DNA"/>
</dbReference>
<evidence type="ECO:0000256" key="1">
    <source>
        <dbReference type="SAM" id="Coils"/>
    </source>
</evidence>
<dbReference type="Proteomes" id="UP001151760">
    <property type="component" value="Unassembled WGS sequence"/>
</dbReference>
<sequence>MKHEYMKEILLEEEQEREANQKAKQDLFDQEALRYTLEEEARYKREDEERLREQRDEEEWDRKCDYFYPFNWIQEESFDHEPYNKNVMTVDANVQTKESITTNLSDKEPIAIVSPSADKGKQVAEPSE</sequence>
<gene>
    <name evidence="3" type="ORF">Tco_0653076</name>
</gene>
<reference evidence="3" key="2">
    <citation type="submission" date="2022-01" db="EMBL/GenBank/DDBJ databases">
        <authorList>
            <person name="Yamashiro T."/>
            <person name="Shiraishi A."/>
            <person name="Satake H."/>
            <person name="Nakayama K."/>
        </authorList>
    </citation>
    <scope>NUCLEOTIDE SEQUENCE</scope>
</reference>
<accession>A0ABQ4WZB3</accession>
<organism evidence="3 4">
    <name type="scientific">Tanacetum coccineum</name>
    <dbReference type="NCBI Taxonomy" id="301880"/>
    <lineage>
        <taxon>Eukaryota</taxon>
        <taxon>Viridiplantae</taxon>
        <taxon>Streptophyta</taxon>
        <taxon>Embryophyta</taxon>
        <taxon>Tracheophyta</taxon>
        <taxon>Spermatophyta</taxon>
        <taxon>Magnoliopsida</taxon>
        <taxon>eudicotyledons</taxon>
        <taxon>Gunneridae</taxon>
        <taxon>Pentapetalae</taxon>
        <taxon>asterids</taxon>
        <taxon>campanulids</taxon>
        <taxon>Asterales</taxon>
        <taxon>Asteraceae</taxon>
        <taxon>Asteroideae</taxon>
        <taxon>Anthemideae</taxon>
        <taxon>Anthemidinae</taxon>
        <taxon>Tanacetum</taxon>
    </lineage>
</organism>
<reference evidence="3" key="1">
    <citation type="journal article" date="2022" name="Int. J. Mol. Sci.">
        <title>Draft Genome of Tanacetum Coccineum: Genomic Comparison of Closely Related Tanacetum-Family Plants.</title>
        <authorList>
            <person name="Yamashiro T."/>
            <person name="Shiraishi A."/>
            <person name="Nakayama K."/>
            <person name="Satake H."/>
        </authorList>
    </citation>
    <scope>NUCLEOTIDE SEQUENCE</scope>
</reference>
<evidence type="ECO:0000313" key="4">
    <source>
        <dbReference type="Proteomes" id="UP001151760"/>
    </source>
</evidence>